<dbReference type="InterPro" id="IPR023214">
    <property type="entry name" value="HAD_sf"/>
</dbReference>
<protein>
    <submittedName>
        <fullName evidence="2">AAA family ATPase</fullName>
    </submittedName>
</protein>
<dbReference type="Gene3D" id="3.40.50.1000">
    <property type="entry name" value="HAD superfamily/HAD-like"/>
    <property type="match status" value="1"/>
</dbReference>
<dbReference type="SUPFAM" id="SSF52540">
    <property type="entry name" value="P-loop containing nucleoside triphosphate hydrolases"/>
    <property type="match status" value="1"/>
</dbReference>
<proteinExistence type="predicted"/>
<keyword evidence="3" id="KW-1185">Reference proteome</keyword>
<dbReference type="Gene3D" id="3.40.50.300">
    <property type="entry name" value="P-loop containing nucleotide triphosphate hydrolases"/>
    <property type="match status" value="1"/>
</dbReference>
<organism evidence="2 3">
    <name type="scientific">Rudanella paleaurantiibacter</name>
    <dbReference type="NCBI Taxonomy" id="2614655"/>
    <lineage>
        <taxon>Bacteria</taxon>
        <taxon>Pseudomonadati</taxon>
        <taxon>Bacteroidota</taxon>
        <taxon>Cytophagia</taxon>
        <taxon>Cytophagales</taxon>
        <taxon>Cytophagaceae</taxon>
        <taxon>Rudanella</taxon>
    </lineage>
</organism>
<sequence length="314" mass="36797">MQHLLILIGISGSGKSTFARQFVQDKPNYLRLNRDELRRSVLPVSLGEYWKWDEKRKNRIERLVSDLEQTALHSALDGGWNVVMDNTHLRARYIHELLKRVESREIEVTFRLLEVPLDEAIRRDANRPDSVGETAIREQSERLKQFRKQFDVGQRLIFPKANPVPVPTVQSSNLPKCILVDIDGTVAKIHDRSPFDWLKVGRDKPNPPVLNVVRAMHEAGYAIIFMSGRDSLARPETINWLWRHMGWREGTDYQLFMRKQNDMRKDAIVKRELFDAHIRGRYFVEVILDDRDQVVALWRRDLGLPCFQVDYGNF</sequence>
<dbReference type="Pfam" id="PF25109">
    <property type="entry name" value="HAD_PNKP"/>
    <property type="match status" value="1"/>
</dbReference>
<dbReference type="EMBL" id="WELI01000003">
    <property type="protein sequence ID" value="KAB7731469.1"/>
    <property type="molecule type" value="Genomic_DNA"/>
</dbReference>
<dbReference type="Proteomes" id="UP000488299">
    <property type="component" value="Unassembled WGS sequence"/>
</dbReference>
<comment type="caution">
    <text evidence="2">The sequence shown here is derived from an EMBL/GenBank/DDBJ whole genome shotgun (WGS) entry which is preliminary data.</text>
</comment>
<dbReference type="InterPro" id="IPR027417">
    <property type="entry name" value="P-loop_NTPase"/>
</dbReference>
<dbReference type="Pfam" id="PF13671">
    <property type="entry name" value="AAA_33"/>
    <property type="match status" value="1"/>
</dbReference>
<evidence type="ECO:0000259" key="1">
    <source>
        <dbReference type="Pfam" id="PF25109"/>
    </source>
</evidence>
<dbReference type="InterPro" id="IPR056782">
    <property type="entry name" value="HAD_PNKP"/>
</dbReference>
<dbReference type="InterPro" id="IPR036412">
    <property type="entry name" value="HAD-like_sf"/>
</dbReference>
<evidence type="ECO:0000313" key="3">
    <source>
        <dbReference type="Proteomes" id="UP000488299"/>
    </source>
</evidence>
<evidence type="ECO:0000313" key="2">
    <source>
        <dbReference type="EMBL" id="KAB7731469.1"/>
    </source>
</evidence>
<feature type="domain" description="Polynucleotide kinase PNKP phosphatase" evidence="1">
    <location>
        <begin position="175"/>
        <end position="314"/>
    </location>
</feature>
<dbReference type="RefSeq" id="WP_152124438.1">
    <property type="nucleotide sequence ID" value="NZ_WELI01000003.1"/>
</dbReference>
<name>A0A7J5U1B4_9BACT</name>
<dbReference type="AlphaFoldDB" id="A0A7J5U1B4"/>
<dbReference type="SUPFAM" id="SSF56784">
    <property type="entry name" value="HAD-like"/>
    <property type="match status" value="1"/>
</dbReference>
<accession>A0A7J5U1B4</accession>
<gene>
    <name evidence="2" type="ORF">F5984_11820</name>
</gene>
<reference evidence="2 3" key="1">
    <citation type="submission" date="2019-10" db="EMBL/GenBank/DDBJ databases">
        <title>Rudanella paleaurantiibacter sp. nov., isolated from sludge.</title>
        <authorList>
            <person name="Xu S.Q."/>
        </authorList>
    </citation>
    <scope>NUCLEOTIDE SEQUENCE [LARGE SCALE GENOMIC DNA]</scope>
    <source>
        <strain evidence="2 3">HX-22-17</strain>
    </source>
</reference>